<sequence length="90" mass="10279">MPESFSLNSLGNTVGAIYLGVLLDALLFGVTNVQAYMYFHSCERDRTTLKLLIVMLWILSALHTAFGAYSLWFDLITQFGNYFNLLHPLW</sequence>
<feature type="transmembrane region" description="Helical" evidence="1">
    <location>
        <begin position="51"/>
        <end position="72"/>
    </location>
</feature>
<evidence type="ECO:0000313" key="2">
    <source>
        <dbReference type="EMBL" id="EIN04833.1"/>
    </source>
</evidence>
<dbReference type="PANTHER" id="PTHR40465">
    <property type="entry name" value="CHROMOSOME 1, WHOLE GENOME SHOTGUN SEQUENCE"/>
    <property type="match status" value="1"/>
</dbReference>
<dbReference type="AlphaFoldDB" id="R7S3Q4"/>
<evidence type="ECO:0000313" key="3">
    <source>
        <dbReference type="Proteomes" id="UP000054196"/>
    </source>
</evidence>
<feature type="transmembrane region" description="Helical" evidence="1">
    <location>
        <begin position="16"/>
        <end position="39"/>
    </location>
</feature>
<dbReference type="GeneID" id="18885597"/>
<dbReference type="Proteomes" id="UP000054196">
    <property type="component" value="Unassembled WGS sequence"/>
</dbReference>
<dbReference type="KEGG" id="psq:PUNSTDRAFT_75717"/>
<keyword evidence="1" id="KW-0812">Transmembrane</keyword>
<keyword evidence="3" id="KW-1185">Reference proteome</keyword>
<proteinExistence type="predicted"/>
<accession>R7S3Q4</accession>
<dbReference type="EMBL" id="JH687552">
    <property type="protein sequence ID" value="EIN04833.1"/>
    <property type="molecule type" value="Genomic_DNA"/>
</dbReference>
<keyword evidence="1" id="KW-1133">Transmembrane helix</keyword>
<name>R7S3Q4_PUNST</name>
<evidence type="ECO:0000256" key="1">
    <source>
        <dbReference type="SAM" id="Phobius"/>
    </source>
</evidence>
<dbReference type="OMA" id="YFRENTN"/>
<keyword evidence="1" id="KW-0472">Membrane</keyword>
<dbReference type="OrthoDB" id="2535105at2759"/>
<organism evidence="2 3">
    <name type="scientific">Punctularia strigosozonata (strain HHB-11173)</name>
    <name type="common">White-rot fungus</name>
    <dbReference type="NCBI Taxonomy" id="741275"/>
    <lineage>
        <taxon>Eukaryota</taxon>
        <taxon>Fungi</taxon>
        <taxon>Dikarya</taxon>
        <taxon>Basidiomycota</taxon>
        <taxon>Agaricomycotina</taxon>
        <taxon>Agaricomycetes</taxon>
        <taxon>Corticiales</taxon>
        <taxon>Punctulariaceae</taxon>
        <taxon>Punctularia</taxon>
    </lineage>
</organism>
<dbReference type="PANTHER" id="PTHR40465:SF1">
    <property type="entry name" value="DUF6534 DOMAIN-CONTAINING PROTEIN"/>
    <property type="match status" value="1"/>
</dbReference>
<dbReference type="HOGENOM" id="CLU_046025_17_1_1"/>
<gene>
    <name evidence="2" type="ORF">PUNSTDRAFT_75717</name>
</gene>
<reference evidence="3" key="1">
    <citation type="journal article" date="2012" name="Science">
        <title>The Paleozoic origin of enzymatic lignin decomposition reconstructed from 31 fungal genomes.</title>
        <authorList>
            <person name="Floudas D."/>
            <person name="Binder M."/>
            <person name="Riley R."/>
            <person name="Barry K."/>
            <person name="Blanchette R.A."/>
            <person name="Henrissat B."/>
            <person name="Martinez A.T."/>
            <person name="Otillar R."/>
            <person name="Spatafora J.W."/>
            <person name="Yadav J.S."/>
            <person name="Aerts A."/>
            <person name="Benoit I."/>
            <person name="Boyd A."/>
            <person name="Carlson A."/>
            <person name="Copeland A."/>
            <person name="Coutinho P.M."/>
            <person name="de Vries R.P."/>
            <person name="Ferreira P."/>
            <person name="Findley K."/>
            <person name="Foster B."/>
            <person name="Gaskell J."/>
            <person name="Glotzer D."/>
            <person name="Gorecki P."/>
            <person name="Heitman J."/>
            <person name="Hesse C."/>
            <person name="Hori C."/>
            <person name="Igarashi K."/>
            <person name="Jurgens J.A."/>
            <person name="Kallen N."/>
            <person name="Kersten P."/>
            <person name="Kohler A."/>
            <person name="Kuees U."/>
            <person name="Kumar T.K.A."/>
            <person name="Kuo A."/>
            <person name="LaButti K."/>
            <person name="Larrondo L.F."/>
            <person name="Lindquist E."/>
            <person name="Ling A."/>
            <person name="Lombard V."/>
            <person name="Lucas S."/>
            <person name="Lundell T."/>
            <person name="Martin R."/>
            <person name="McLaughlin D.J."/>
            <person name="Morgenstern I."/>
            <person name="Morin E."/>
            <person name="Murat C."/>
            <person name="Nagy L.G."/>
            <person name="Nolan M."/>
            <person name="Ohm R.A."/>
            <person name="Patyshakuliyeva A."/>
            <person name="Rokas A."/>
            <person name="Ruiz-Duenas F.J."/>
            <person name="Sabat G."/>
            <person name="Salamov A."/>
            <person name="Samejima M."/>
            <person name="Schmutz J."/>
            <person name="Slot J.C."/>
            <person name="St John F."/>
            <person name="Stenlid J."/>
            <person name="Sun H."/>
            <person name="Sun S."/>
            <person name="Syed K."/>
            <person name="Tsang A."/>
            <person name="Wiebenga A."/>
            <person name="Young D."/>
            <person name="Pisabarro A."/>
            <person name="Eastwood D.C."/>
            <person name="Martin F."/>
            <person name="Cullen D."/>
            <person name="Grigoriev I.V."/>
            <person name="Hibbett D.S."/>
        </authorList>
    </citation>
    <scope>NUCLEOTIDE SEQUENCE [LARGE SCALE GENOMIC DNA]</scope>
    <source>
        <strain evidence="3">HHB-11173 SS5</strain>
    </source>
</reference>
<protein>
    <submittedName>
        <fullName evidence="2">Uncharacterized protein</fullName>
    </submittedName>
</protein>
<dbReference type="RefSeq" id="XP_007387756.1">
    <property type="nucleotide sequence ID" value="XM_007387694.1"/>
</dbReference>